<name>C5C6C9_BEUC1</name>
<dbReference type="HOGENOM" id="CLU_020027_0_3_11"/>
<protein>
    <submittedName>
        <fullName evidence="3">Beta-lactamase</fullName>
    </submittedName>
</protein>
<keyword evidence="1" id="KW-0732">Signal</keyword>
<dbReference type="Gene3D" id="3.40.710.10">
    <property type="entry name" value="DD-peptidase/beta-lactamase superfamily"/>
    <property type="match status" value="1"/>
</dbReference>
<reference evidence="3 4" key="1">
    <citation type="journal article" date="2009" name="Stand. Genomic Sci.">
        <title>Complete genome sequence of Beutenbergia cavernae type strain (HKI 0122).</title>
        <authorList>
            <person name="Land M."/>
            <person name="Pukall R."/>
            <person name="Abt B."/>
            <person name="Goker M."/>
            <person name="Rohde M."/>
            <person name="Glavina Del Rio T."/>
            <person name="Tice H."/>
            <person name="Copeland A."/>
            <person name="Cheng J.F."/>
            <person name="Lucas S."/>
            <person name="Chen F."/>
            <person name="Nolan M."/>
            <person name="Bruce D."/>
            <person name="Goodwin L."/>
            <person name="Pitluck S."/>
            <person name="Ivanova N."/>
            <person name="Mavromatis K."/>
            <person name="Ovchinnikova G."/>
            <person name="Pati A."/>
            <person name="Chen A."/>
            <person name="Palaniappan K."/>
            <person name="Hauser L."/>
            <person name="Chang Y.J."/>
            <person name="Jefferies C.C."/>
            <person name="Saunders E."/>
            <person name="Brettin T."/>
            <person name="Detter J.C."/>
            <person name="Han C."/>
            <person name="Chain P."/>
            <person name="Bristow J."/>
            <person name="Eisen J.A."/>
            <person name="Markowitz V."/>
            <person name="Hugenholtz P."/>
            <person name="Kyrpides N.C."/>
            <person name="Klenk H.P."/>
            <person name="Lapidus A."/>
        </authorList>
    </citation>
    <scope>NUCLEOTIDE SEQUENCE [LARGE SCALE GENOMIC DNA]</scope>
    <source>
        <strain evidence="4">ATCC BAA-8 / DSM 12333 / NBRC 16432</strain>
    </source>
</reference>
<keyword evidence="4" id="KW-1185">Reference proteome</keyword>
<dbReference type="OrthoDB" id="3863176at2"/>
<dbReference type="EMBL" id="CP001618">
    <property type="protein sequence ID" value="ACQ80335.1"/>
    <property type="molecule type" value="Genomic_DNA"/>
</dbReference>
<accession>C5C6C9</accession>
<dbReference type="InterPro" id="IPR001466">
    <property type="entry name" value="Beta-lactam-related"/>
</dbReference>
<dbReference type="KEGG" id="bcv:Bcav_2080"/>
<dbReference type="Pfam" id="PF00144">
    <property type="entry name" value="Beta-lactamase"/>
    <property type="match status" value="1"/>
</dbReference>
<feature type="signal peptide" evidence="1">
    <location>
        <begin position="1"/>
        <end position="21"/>
    </location>
</feature>
<sequence>MTGKVLKPRFVAVATSGLVGAALLGGCGAGGPETIGSFLDDTLPAGSSGTLVAAVGDDLVRCEGWGESDREQGVAAGCDTVYDIMSMTKQFTAAAVLTLQEQGALAVTDPISRHLDDIPADKRAVTVEQLLTHTAGFVDSLGEDDEPLTKPEFLHRALTSELQSAPGSTYLYSNVGYSLLAAIIESASGTSYERYMADQLFGPAGMDRTGYVLPTWDPADLAVEYDAAGVAQGTPQEHPWADDGPYWNLRGNGGLLSTARDIYRWHRALVGDRVLDEAAKEQLFEPRVREEPDGDTFYGYGWVLHKSGDGVIAWHNGANDWAYGEIERASQERTLVFWITNQARSDEGWDFEDLGPDITDGITDRLLAGS</sequence>
<dbReference type="STRING" id="471853.Bcav_2080"/>
<evidence type="ECO:0000256" key="1">
    <source>
        <dbReference type="SAM" id="SignalP"/>
    </source>
</evidence>
<evidence type="ECO:0000313" key="4">
    <source>
        <dbReference type="Proteomes" id="UP000007962"/>
    </source>
</evidence>
<dbReference type="AlphaFoldDB" id="C5C6C9"/>
<feature type="domain" description="Beta-lactamase-related" evidence="2">
    <location>
        <begin position="49"/>
        <end position="325"/>
    </location>
</feature>
<dbReference type="InterPro" id="IPR012338">
    <property type="entry name" value="Beta-lactam/transpept-like"/>
</dbReference>
<dbReference type="SUPFAM" id="SSF56601">
    <property type="entry name" value="beta-lactamase/transpeptidase-like"/>
    <property type="match status" value="1"/>
</dbReference>
<dbReference type="eggNOG" id="COG1680">
    <property type="taxonomic scope" value="Bacteria"/>
</dbReference>
<proteinExistence type="predicted"/>
<organism evidence="3 4">
    <name type="scientific">Beutenbergia cavernae (strain ATCC BAA-8 / DSM 12333 / CCUG 43141 / JCM 11478 / NBRC 16432 / NCIMB 13614 / HKI 0122)</name>
    <dbReference type="NCBI Taxonomy" id="471853"/>
    <lineage>
        <taxon>Bacteria</taxon>
        <taxon>Bacillati</taxon>
        <taxon>Actinomycetota</taxon>
        <taxon>Actinomycetes</taxon>
        <taxon>Micrococcales</taxon>
        <taxon>Beutenbergiaceae</taxon>
        <taxon>Beutenbergia</taxon>
    </lineage>
</organism>
<dbReference type="PANTHER" id="PTHR46825:SF9">
    <property type="entry name" value="BETA-LACTAMASE-RELATED DOMAIN-CONTAINING PROTEIN"/>
    <property type="match status" value="1"/>
</dbReference>
<dbReference type="Proteomes" id="UP000007962">
    <property type="component" value="Chromosome"/>
</dbReference>
<feature type="chain" id="PRO_5002949333" evidence="1">
    <location>
        <begin position="22"/>
        <end position="370"/>
    </location>
</feature>
<evidence type="ECO:0000313" key="3">
    <source>
        <dbReference type="EMBL" id="ACQ80335.1"/>
    </source>
</evidence>
<evidence type="ECO:0000259" key="2">
    <source>
        <dbReference type="Pfam" id="PF00144"/>
    </source>
</evidence>
<dbReference type="InterPro" id="IPR050491">
    <property type="entry name" value="AmpC-like"/>
</dbReference>
<dbReference type="PROSITE" id="PS51257">
    <property type="entry name" value="PROKAR_LIPOPROTEIN"/>
    <property type="match status" value="1"/>
</dbReference>
<dbReference type="RefSeq" id="WP_015882575.1">
    <property type="nucleotide sequence ID" value="NC_012669.1"/>
</dbReference>
<gene>
    <name evidence="3" type="ordered locus">Bcav_2080</name>
</gene>
<dbReference type="PANTHER" id="PTHR46825">
    <property type="entry name" value="D-ALANYL-D-ALANINE-CARBOXYPEPTIDASE/ENDOPEPTIDASE AMPH"/>
    <property type="match status" value="1"/>
</dbReference>